<comment type="function">
    <text evidence="13">Component of the ubiquinol-cytochrome c oxidoreductase, a multisubunit transmembrane complex that is part of the mitochondrial electron transport chain which drives oxidative phosphorylation. The complex plays an important role in the uptake of multiple carbon sources present in different host niches.</text>
</comment>
<evidence type="ECO:0000256" key="6">
    <source>
        <dbReference type="ARBA" id="ARBA00022692"/>
    </source>
</evidence>
<evidence type="ECO:0000256" key="9">
    <source>
        <dbReference type="ARBA" id="ARBA00022989"/>
    </source>
</evidence>
<dbReference type="STRING" id="30522.A0A4W2CWW1"/>
<protein>
    <recommendedName>
        <fullName evidence="3 13">Cytochrome b-c1 complex subunit 8</fullName>
    </recommendedName>
    <alternativeName>
        <fullName evidence="13">Complex III subunit 8</fullName>
    </alternativeName>
</protein>
<evidence type="ECO:0000313" key="14">
    <source>
        <dbReference type="Ensembl" id="ENSBIXP00000017898.1"/>
    </source>
</evidence>
<evidence type="ECO:0000256" key="1">
    <source>
        <dbReference type="ARBA" id="ARBA00004434"/>
    </source>
</evidence>
<dbReference type="OMA" id="GREVMGN"/>
<proteinExistence type="inferred from homology"/>
<keyword evidence="9 13" id="KW-1133">Transmembrane helix</keyword>
<dbReference type="GO" id="GO:0005743">
    <property type="term" value="C:mitochondrial inner membrane"/>
    <property type="evidence" value="ECO:0007669"/>
    <property type="project" value="UniProtKB-SubCell"/>
</dbReference>
<evidence type="ECO:0000256" key="12">
    <source>
        <dbReference type="ARBA" id="ARBA00047105"/>
    </source>
</evidence>
<evidence type="ECO:0000256" key="3">
    <source>
        <dbReference type="ARBA" id="ARBA00016324"/>
    </source>
</evidence>
<keyword evidence="4 13" id="KW-0813">Transport</keyword>
<comment type="subcellular location">
    <subcellularLocation>
        <location evidence="1 13">Mitochondrion inner membrane</location>
        <topology evidence="1 13">Single-pass membrane protein</topology>
    </subcellularLocation>
</comment>
<keyword evidence="11 13" id="KW-0472">Membrane</keyword>
<dbReference type="AlphaFoldDB" id="A0A4W2CWW1"/>
<keyword evidence="5 13" id="KW-0679">Respiratory chain</keyword>
<evidence type="ECO:0000256" key="11">
    <source>
        <dbReference type="ARBA" id="ARBA00023136"/>
    </source>
</evidence>
<reference evidence="14 15" key="1">
    <citation type="submission" date="2018-11" db="EMBL/GenBank/DDBJ databases">
        <title>Haplotype-resolved cattle genomes.</title>
        <authorList>
            <person name="Low W.Y."/>
            <person name="Tearle R."/>
            <person name="Bickhart D.M."/>
            <person name="Rosen B.D."/>
            <person name="Koren S."/>
            <person name="Rhie A."/>
            <person name="Hiendleder S."/>
            <person name="Phillippy A.M."/>
            <person name="Smith T.P.L."/>
            <person name="Williams J.L."/>
        </authorList>
    </citation>
    <scope>NUCLEOTIDE SEQUENCE [LARGE SCALE GENOMIC DNA]</scope>
</reference>
<comment type="subunit">
    <text evidence="12 13">Component of the ubiquinol-cytochrome c oxidoreductase (cytochrome b-c1 complex, complex III, CIII), a multisubunit enzyme composed of 11 subunits. The complex is composed of 3 respiratory subunits cytochrome b, cytochrome c1 and Rieske protein UQCRFS1, 2 core protein subunits UQCRC1/QCR1 and UQCRC2/QCR2, and 6 low-molecular weight protein subunits UQCRH/QCR6, UQCRB/QCR7, UQCRQ/QCR8, UQCR10/QCR9, UQCR11/QCR10 and subunit 9, the cleavage product of Rieske protein UQCRFS1. The complex exists as an obligatory dimer and forms supercomplexes (SCs) in the inner mitochondrial membrane with NADH-ubiquinone oxidoreductase (complex I, CI) and cytochrome c oxidase (complex IV, CIV), resulting in different assemblies (supercomplex SCI(1)III(2)IV(1) and megacomplex MCI(2)III(2)IV(2)). Interacts with UQCC6.</text>
</comment>
<reference evidence="14" key="3">
    <citation type="submission" date="2025-09" db="UniProtKB">
        <authorList>
            <consortium name="Ensembl"/>
        </authorList>
    </citation>
    <scope>IDENTIFICATION</scope>
</reference>
<dbReference type="InterPro" id="IPR036642">
    <property type="entry name" value="Cyt_bc1_su8_sf"/>
</dbReference>
<organism evidence="14 15">
    <name type="scientific">Bos indicus x Bos taurus</name>
    <name type="common">Hybrid cattle</name>
    <dbReference type="NCBI Taxonomy" id="30522"/>
    <lineage>
        <taxon>Eukaryota</taxon>
        <taxon>Metazoa</taxon>
        <taxon>Chordata</taxon>
        <taxon>Craniata</taxon>
        <taxon>Vertebrata</taxon>
        <taxon>Euteleostomi</taxon>
        <taxon>Mammalia</taxon>
        <taxon>Eutheria</taxon>
        <taxon>Laurasiatheria</taxon>
        <taxon>Artiodactyla</taxon>
        <taxon>Ruminantia</taxon>
        <taxon>Pecora</taxon>
        <taxon>Bovidae</taxon>
        <taxon>Bovinae</taxon>
        <taxon>Bos</taxon>
    </lineage>
</organism>
<evidence type="ECO:0000256" key="5">
    <source>
        <dbReference type="ARBA" id="ARBA00022660"/>
    </source>
</evidence>
<sequence>MGREVMGNSGWGTHVHPWLIHVNVWEKSQYGKGIASMLCGTLECMLHFALPFLVFYLVYTWGTQASEKSKRKNPAVYANDK</sequence>
<evidence type="ECO:0000256" key="8">
    <source>
        <dbReference type="ARBA" id="ARBA00022982"/>
    </source>
</evidence>
<keyword evidence="8 13" id="KW-0249">Electron transport</keyword>
<comment type="similarity">
    <text evidence="2 13">Belongs to the UQCRQ/QCR8 family.</text>
</comment>
<reference evidence="14" key="2">
    <citation type="submission" date="2025-08" db="UniProtKB">
        <authorList>
            <consortium name="Ensembl"/>
        </authorList>
    </citation>
    <scope>IDENTIFICATION</scope>
</reference>
<keyword evidence="10 13" id="KW-0496">Mitochondrion</keyword>
<evidence type="ECO:0000256" key="10">
    <source>
        <dbReference type="ARBA" id="ARBA00023128"/>
    </source>
</evidence>
<evidence type="ECO:0000256" key="7">
    <source>
        <dbReference type="ARBA" id="ARBA00022792"/>
    </source>
</evidence>
<evidence type="ECO:0000256" key="4">
    <source>
        <dbReference type="ARBA" id="ARBA00022448"/>
    </source>
</evidence>
<dbReference type="GO" id="GO:0045275">
    <property type="term" value="C:respiratory chain complex III"/>
    <property type="evidence" value="ECO:0007669"/>
    <property type="project" value="UniProtKB-UniRule"/>
</dbReference>
<keyword evidence="15" id="KW-1185">Reference proteome</keyword>
<keyword evidence="6 13" id="KW-0812">Transmembrane</keyword>
<dbReference type="InterPro" id="IPR004205">
    <property type="entry name" value="Cyt_bc1_su8"/>
</dbReference>
<evidence type="ECO:0000256" key="13">
    <source>
        <dbReference type="RuleBase" id="RU368118"/>
    </source>
</evidence>
<feature type="transmembrane region" description="Helical" evidence="13">
    <location>
        <begin position="34"/>
        <end position="62"/>
    </location>
</feature>
<evidence type="ECO:0000256" key="2">
    <source>
        <dbReference type="ARBA" id="ARBA00007668"/>
    </source>
</evidence>
<keyword evidence="7 13" id="KW-0999">Mitochondrion inner membrane</keyword>
<dbReference type="Ensembl" id="ENSBIXT00000030635.1">
    <property type="protein sequence ID" value="ENSBIXP00000017898.1"/>
    <property type="gene ID" value="ENSBIXG00000021814.1"/>
</dbReference>
<evidence type="ECO:0000313" key="15">
    <source>
        <dbReference type="Proteomes" id="UP000314981"/>
    </source>
</evidence>
<dbReference type="GO" id="GO:0006122">
    <property type="term" value="P:mitochondrial electron transport, ubiquinol to cytochrome c"/>
    <property type="evidence" value="ECO:0007669"/>
    <property type="project" value="UniProtKB-UniRule"/>
</dbReference>
<dbReference type="Proteomes" id="UP000314981">
    <property type="component" value="Chromosome 9"/>
</dbReference>
<dbReference type="SUPFAM" id="SSF81508">
    <property type="entry name" value="Ubiquinone-binding protein QP-C of cytochrome bc1 complex (Ubiquinol-cytochrome c reductase)"/>
    <property type="match status" value="1"/>
</dbReference>
<accession>A0A4W2CWW1</accession>
<dbReference type="Pfam" id="PF02939">
    <property type="entry name" value="UcrQ"/>
    <property type="match status" value="1"/>
</dbReference>
<name>A0A4W2CWW1_BOBOX</name>
<dbReference type="Gene3D" id="1.20.5.210">
    <property type="entry name" value="Cytochrome b-c1 complex subunit 8"/>
    <property type="match status" value="1"/>
</dbReference>